<evidence type="ECO:0000256" key="1">
    <source>
        <dbReference type="SAM" id="Phobius"/>
    </source>
</evidence>
<evidence type="ECO:0000313" key="5">
    <source>
        <dbReference type="Proteomes" id="UP000515909"/>
    </source>
</evidence>
<dbReference type="EMBL" id="CP060286">
    <property type="protein sequence ID" value="QNK41601.1"/>
    <property type="molecule type" value="Genomic_DNA"/>
</dbReference>
<name>A0A6N8HXJ8_9FIRM</name>
<dbReference type="EMBL" id="VWXL01000046">
    <property type="protein sequence ID" value="MVB10571.1"/>
    <property type="molecule type" value="Genomic_DNA"/>
</dbReference>
<evidence type="ECO:0000313" key="4">
    <source>
        <dbReference type="Proteomes" id="UP000469440"/>
    </source>
</evidence>
<reference evidence="2 4" key="1">
    <citation type="submission" date="2019-09" db="EMBL/GenBank/DDBJ databases">
        <title>Genome sequence of Clostridium sp. EA1.</title>
        <authorList>
            <person name="Poehlein A."/>
            <person name="Bengelsdorf F.R."/>
            <person name="Daniel R."/>
        </authorList>
    </citation>
    <scope>NUCLEOTIDE SEQUENCE [LARGE SCALE GENOMIC DNA]</scope>
    <source>
        <strain evidence="2 4">EA1</strain>
    </source>
</reference>
<dbReference type="Proteomes" id="UP000515909">
    <property type="component" value="Chromosome"/>
</dbReference>
<feature type="transmembrane region" description="Helical" evidence="1">
    <location>
        <begin position="168"/>
        <end position="191"/>
    </location>
</feature>
<accession>A0A7G8TDB0</accession>
<dbReference type="InterPro" id="IPR021359">
    <property type="entry name" value="DUF2812"/>
</dbReference>
<keyword evidence="4" id="KW-1185">Reference proteome</keyword>
<evidence type="ECO:0000313" key="2">
    <source>
        <dbReference type="EMBL" id="MVB10571.1"/>
    </source>
</evidence>
<proteinExistence type="predicted"/>
<reference evidence="3 5" key="2">
    <citation type="submission" date="2020-08" db="EMBL/GenBank/DDBJ databases">
        <title>The isolate Caproiciproducens sp. 7D4C2 produces n-caproate at mildly acidic conditions from hexoses: genome and rBOX comparison with related strains and chain-elongating bacteria.</title>
        <authorList>
            <person name="Esquivel-Elizondo S."/>
            <person name="Bagci C."/>
            <person name="Temovska M."/>
            <person name="Jeon B.S."/>
            <person name="Bessarab I."/>
            <person name="Williams R.B.H."/>
            <person name="Huson D.H."/>
            <person name="Angenent L.T."/>
        </authorList>
    </citation>
    <scope>NUCLEOTIDE SEQUENCE [LARGE SCALE GENOMIC DNA]</scope>
    <source>
        <strain evidence="3 5">7D4C2</strain>
    </source>
</reference>
<dbReference type="OrthoDB" id="8757095at2"/>
<dbReference type="Proteomes" id="UP000469440">
    <property type="component" value="Unassembled WGS sequence"/>
</dbReference>
<evidence type="ECO:0000313" key="3">
    <source>
        <dbReference type="EMBL" id="QNK41601.1"/>
    </source>
</evidence>
<organism evidence="2 4">
    <name type="scientific">Caproicibacter fermentans</name>
    <dbReference type="NCBI Taxonomy" id="2576756"/>
    <lineage>
        <taxon>Bacteria</taxon>
        <taxon>Bacillati</taxon>
        <taxon>Bacillota</taxon>
        <taxon>Clostridia</taxon>
        <taxon>Eubacteriales</taxon>
        <taxon>Acutalibacteraceae</taxon>
        <taxon>Caproicibacter</taxon>
    </lineage>
</organism>
<protein>
    <submittedName>
        <fullName evidence="3">DUF2812 domain-containing protein</fullName>
    </submittedName>
</protein>
<keyword evidence="1" id="KW-1133">Transmembrane helix</keyword>
<feature type="transmembrane region" description="Helical" evidence="1">
    <location>
        <begin position="145"/>
        <end position="162"/>
    </location>
</feature>
<dbReference type="AlphaFoldDB" id="A0A6N8HXJ8"/>
<keyword evidence="1" id="KW-0812">Transmembrane</keyword>
<dbReference type="Pfam" id="PF11193">
    <property type="entry name" value="DUF2812"/>
    <property type="match status" value="1"/>
</dbReference>
<gene>
    <name evidence="2" type="ORF">CAFE_12660</name>
    <name evidence="3" type="ORF">HCR03_04910</name>
</gene>
<dbReference type="RefSeq" id="WP_156990143.1">
    <property type="nucleotide sequence ID" value="NZ_CP060286.1"/>
</dbReference>
<keyword evidence="1" id="KW-0472">Membrane</keyword>
<dbReference type="KEGG" id="cfem:HCR03_04910"/>
<sequence length="204" mass="23582">MINKFRIRYLFAPLSGREKWLNQMAASGYRLKGVSKLHRYSFEPCSPNEYEYRVEFAADRSADELRKYRAFLSELGITAYPVSGSLGKYSYGNIRLRWFGGARISLATSPGNINSEFLILEKKKDGKPFQLHSDLNSLMEYMRKCRGACLSLAIFFAFFTIMNLSKGLWTEALLCALAFVIPLIFTTVWSWKIHLVQRDHKIHE</sequence>
<accession>A0A6N8HXJ8</accession>